<dbReference type="Proteomes" id="UP000324897">
    <property type="component" value="Chromosome 2"/>
</dbReference>
<name>A0A5J9UT30_9POAL</name>
<evidence type="ECO:0000313" key="4">
    <source>
        <dbReference type="Proteomes" id="UP000324897"/>
    </source>
</evidence>
<evidence type="ECO:0000313" key="3">
    <source>
        <dbReference type="EMBL" id="TVU26766.1"/>
    </source>
</evidence>
<dbReference type="AlphaFoldDB" id="A0A5J9UT30"/>
<feature type="transmembrane region" description="Helical" evidence="2">
    <location>
        <begin position="12"/>
        <end position="36"/>
    </location>
</feature>
<keyword evidence="4" id="KW-1185">Reference proteome</keyword>
<dbReference type="Gramene" id="TVU26766">
    <property type="protein sequence ID" value="TVU26766"/>
    <property type="gene ID" value="EJB05_29327"/>
</dbReference>
<accession>A0A5J9UT30</accession>
<protein>
    <submittedName>
        <fullName evidence="3">Uncharacterized protein</fullName>
    </submittedName>
</protein>
<sequence>MLLEQALVSFKTAACVGIANLIGPLVLGCVVTIVLGDRAGLLVMWLLPMAAVGFFGYCLAVHARYKQIQQRKDHPILACTTSLSQEPNEPNQKAAPDGSLMSSTDESEERDA</sequence>
<keyword evidence="2" id="KW-1133">Transmembrane helix</keyword>
<proteinExistence type="predicted"/>
<feature type="transmembrane region" description="Helical" evidence="2">
    <location>
        <begin position="42"/>
        <end position="63"/>
    </location>
</feature>
<feature type="region of interest" description="Disordered" evidence="1">
    <location>
        <begin position="80"/>
        <end position="112"/>
    </location>
</feature>
<keyword evidence="2" id="KW-0812">Transmembrane</keyword>
<dbReference type="EMBL" id="RWGY01000013">
    <property type="protein sequence ID" value="TVU26766.1"/>
    <property type="molecule type" value="Genomic_DNA"/>
</dbReference>
<feature type="compositionally biased region" description="Polar residues" evidence="1">
    <location>
        <begin position="80"/>
        <end position="91"/>
    </location>
</feature>
<keyword evidence="2" id="KW-0472">Membrane</keyword>
<evidence type="ECO:0000256" key="1">
    <source>
        <dbReference type="SAM" id="MobiDB-lite"/>
    </source>
</evidence>
<organism evidence="3 4">
    <name type="scientific">Eragrostis curvula</name>
    <name type="common">weeping love grass</name>
    <dbReference type="NCBI Taxonomy" id="38414"/>
    <lineage>
        <taxon>Eukaryota</taxon>
        <taxon>Viridiplantae</taxon>
        <taxon>Streptophyta</taxon>
        <taxon>Embryophyta</taxon>
        <taxon>Tracheophyta</taxon>
        <taxon>Spermatophyta</taxon>
        <taxon>Magnoliopsida</taxon>
        <taxon>Liliopsida</taxon>
        <taxon>Poales</taxon>
        <taxon>Poaceae</taxon>
        <taxon>PACMAD clade</taxon>
        <taxon>Chloridoideae</taxon>
        <taxon>Eragrostideae</taxon>
        <taxon>Eragrostidinae</taxon>
        <taxon>Eragrostis</taxon>
    </lineage>
</organism>
<comment type="caution">
    <text evidence="3">The sequence shown here is derived from an EMBL/GenBank/DDBJ whole genome shotgun (WGS) entry which is preliminary data.</text>
</comment>
<gene>
    <name evidence="3" type="ORF">EJB05_29327</name>
</gene>
<reference evidence="3 4" key="1">
    <citation type="journal article" date="2019" name="Sci. Rep.">
        <title>A high-quality genome of Eragrostis curvula grass provides insights into Poaceae evolution and supports new strategies to enhance forage quality.</title>
        <authorList>
            <person name="Carballo J."/>
            <person name="Santos B.A.C.M."/>
            <person name="Zappacosta D."/>
            <person name="Garbus I."/>
            <person name="Selva J.P."/>
            <person name="Gallo C.A."/>
            <person name="Diaz A."/>
            <person name="Albertini E."/>
            <person name="Caccamo M."/>
            <person name="Echenique V."/>
        </authorList>
    </citation>
    <scope>NUCLEOTIDE SEQUENCE [LARGE SCALE GENOMIC DNA]</scope>
    <source>
        <strain evidence="4">cv. Victoria</strain>
        <tissue evidence="3">Leaf</tissue>
    </source>
</reference>
<evidence type="ECO:0000256" key="2">
    <source>
        <dbReference type="SAM" id="Phobius"/>
    </source>
</evidence>